<evidence type="ECO:0000313" key="3">
    <source>
        <dbReference type="Proteomes" id="UP000280296"/>
    </source>
</evidence>
<evidence type="ECO:0008006" key="4">
    <source>
        <dbReference type="Google" id="ProtNLM"/>
    </source>
</evidence>
<sequence length="170" mass="18431">MRRARFTSPLRFLLALVTLAASLCSAPSFGHSHGGLDADHWHPALLSDDHRRAHEHAEHDHEAEPTLSGSFHHFHGVFFGLLVTIPSAGSQVSPGGSFPFTEPHVASVSARDFSLVDRPEARPVWYDPVPALVSPLGDARILAFSSRTSPDSVRSAMALTPRSRGVVLRC</sequence>
<name>A0A432MIB7_9BACT</name>
<feature type="chain" id="PRO_5018986212" description="DUF2946 domain-containing protein" evidence="1">
    <location>
        <begin position="31"/>
        <end position="170"/>
    </location>
</feature>
<reference evidence="2 3" key="1">
    <citation type="submission" date="2018-12" db="EMBL/GenBank/DDBJ databases">
        <authorList>
            <person name="Toschakov S.V."/>
        </authorList>
    </citation>
    <scope>NUCLEOTIDE SEQUENCE [LARGE SCALE GENOMIC DNA]</scope>
    <source>
        <strain evidence="2 3">GM2012</strain>
    </source>
</reference>
<gene>
    <name evidence="2" type="ORF">TsocGM_14365</name>
</gene>
<dbReference type="Proteomes" id="UP000280296">
    <property type="component" value="Unassembled WGS sequence"/>
</dbReference>
<dbReference type="EMBL" id="RYZH01000027">
    <property type="protein sequence ID" value="RUL86977.1"/>
    <property type="molecule type" value="Genomic_DNA"/>
</dbReference>
<feature type="signal peptide" evidence="1">
    <location>
        <begin position="1"/>
        <end position="30"/>
    </location>
</feature>
<evidence type="ECO:0000313" key="2">
    <source>
        <dbReference type="EMBL" id="RUL86977.1"/>
    </source>
</evidence>
<organism evidence="2 3">
    <name type="scientific">Tautonia sociabilis</name>
    <dbReference type="NCBI Taxonomy" id="2080755"/>
    <lineage>
        <taxon>Bacteria</taxon>
        <taxon>Pseudomonadati</taxon>
        <taxon>Planctomycetota</taxon>
        <taxon>Planctomycetia</taxon>
        <taxon>Isosphaerales</taxon>
        <taxon>Isosphaeraceae</taxon>
        <taxon>Tautonia</taxon>
    </lineage>
</organism>
<keyword evidence="3" id="KW-1185">Reference proteome</keyword>
<dbReference type="RefSeq" id="WP_126726163.1">
    <property type="nucleotide sequence ID" value="NZ_RYZH01000027.1"/>
</dbReference>
<comment type="caution">
    <text evidence="2">The sequence shown here is derived from an EMBL/GenBank/DDBJ whole genome shotgun (WGS) entry which is preliminary data.</text>
</comment>
<dbReference type="AlphaFoldDB" id="A0A432MIB7"/>
<accession>A0A432MIB7</accession>
<proteinExistence type="predicted"/>
<reference evidence="2 3" key="2">
    <citation type="submission" date="2019-01" db="EMBL/GenBank/DDBJ databases">
        <title>Tautonia sociabilis, a novel thermotolerant planctomycete of Isosphaeraceae family, isolated from a 4000 m deep subterranean habitat.</title>
        <authorList>
            <person name="Kovaleva O.L."/>
            <person name="Elcheninov A.G."/>
            <person name="Van Heerden E."/>
            <person name="Toshchakov S.V."/>
            <person name="Novikov A."/>
            <person name="Bonch-Osmolovskaya E.A."/>
            <person name="Kublanov I.V."/>
        </authorList>
    </citation>
    <scope>NUCLEOTIDE SEQUENCE [LARGE SCALE GENOMIC DNA]</scope>
    <source>
        <strain evidence="2 3">GM2012</strain>
    </source>
</reference>
<protein>
    <recommendedName>
        <fullName evidence="4">DUF2946 domain-containing protein</fullName>
    </recommendedName>
</protein>
<keyword evidence="1" id="KW-0732">Signal</keyword>
<evidence type="ECO:0000256" key="1">
    <source>
        <dbReference type="SAM" id="SignalP"/>
    </source>
</evidence>